<evidence type="ECO:0000313" key="3">
    <source>
        <dbReference type="WBParaSite" id="TCLT_0000010101-mRNA-1"/>
    </source>
</evidence>
<evidence type="ECO:0000313" key="2">
    <source>
        <dbReference type="Proteomes" id="UP000276776"/>
    </source>
</evidence>
<protein>
    <submittedName>
        <fullName evidence="3">Protein quiver</fullName>
    </submittedName>
</protein>
<keyword evidence="2" id="KW-1185">Reference proteome</keyword>
<organism evidence="3">
    <name type="scientific">Thelazia callipaeda</name>
    <name type="common">Oriental eyeworm</name>
    <name type="synonym">Parasitic nematode</name>
    <dbReference type="NCBI Taxonomy" id="103827"/>
    <lineage>
        <taxon>Eukaryota</taxon>
        <taxon>Metazoa</taxon>
        <taxon>Ecdysozoa</taxon>
        <taxon>Nematoda</taxon>
        <taxon>Chromadorea</taxon>
        <taxon>Rhabditida</taxon>
        <taxon>Spirurina</taxon>
        <taxon>Spiruromorpha</taxon>
        <taxon>Thelazioidea</taxon>
        <taxon>Thelaziidae</taxon>
        <taxon>Thelazia</taxon>
    </lineage>
</organism>
<evidence type="ECO:0000313" key="1">
    <source>
        <dbReference type="EMBL" id="VDM94932.1"/>
    </source>
</evidence>
<dbReference type="OrthoDB" id="5813068at2759"/>
<gene>
    <name evidence="1" type="ORF">TCLT_LOCUS102</name>
</gene>
<dbReference type="AlphaFoldDB" id="A0A0N5CJA3"/>
<reference evidence="3" key="1">
    <citation type="submission" date="2017-02" db="UniProtKB">
        <authorList>
            <consortium name="WormBaseParasite"/>
        </authorList>
    </citation>
    <scope>IDENTIFICATION</scope>
</reference>
<dbReference type="EMBL" id="UYYF01000006">
    <property type="protein sequence ID" value="VDM94932.1"/>
    <property type="molecule type" value="Genomic_DNA"/>
</dbReference>
<accession>A0A0N5CJA3</accession>
<proteinExistence type="predicted"/>
<sequence>MQEVLLPVFLIITSLQPKMVLPKSCYFSQASQDSPTGWIDVIGNCIEPDGLCFSGYNSISAYYHKSVGWWRVLHTENECLAKDDVNFQIFCNISNFSSGKFLMPHDFILFHKLRKKLVCNDLPLEGCFRDKNLYKNFFLCWCSGENCNTRRKITDIYKAPNNLYIVGGGCKPSEV</sequence>
<reference evidence="1 2" key="2">
    <citation type="submission" date="2018-11" db="EMBL/GenBank/DDBJ databases">
        <authorList>
            <consortium name="Pathogen Informatics"/>
        </authorList>
    </citation>
    <scope>NUCLEOTIDE SEQUENCE [LARGE SCALE GENOMIC DNA]</scope>
</reference>
<name>A0A0N5CJA3_THECL</name>
<dbReference type="WBParaSite" id="TCLT_0000010101-mRNA-1">
    <property type="protein sequence ID" value="TCLT_0000010101-mRNA-1"/>
    <property type="gene ID" value="TCLT_0000010101"/>
</dbReference>
<dbReference type="Proteomes" id="UP000276776">
    <property type="component" value="Unassembled WGS sequence"/>
</dbReference>